<dbReference type="CDD" id="cd09873">
    <property type="entry name" value="PIN_Pae0151-like"/>
    <property type="match status" value="1"/>
</dbReference>
<organism evidence="8 9">
    <name type="scientific">Desulfofundulus thermobenzoicus</name>
    <dbReference type="NCBI Taxonomy" id="29376"/>
    <lineage>
        <taxon>Bacteria</taxon>
        <taxon>Bacillati</taxon>
        <taxon>Bacillota</taxon>
        <taxon>Clostridia</taxon>
        <taxon>Eubacteriales</taxon>
        <taxon>Peptococcaceae</taxon>
        <taxon>Desulfofundulus</taxon>
    </lineage>
</organism>
<keyword evidence="4 6" id="KW-0378">Hydrolase</keyword>
<gene>
    <name evidence="6" type="primary">vapC</name>
    <name evidence="8" type="ORF">GFC01_04610</name>
</gene>
<feature type="binding site" evidence="6">
    <location>
        <position position="49"/>
    </location>
    <ligand>
        <name>Mg(2+)</name>
        <dbReference type="ChEBI" id="CHEBI:18420"/>
    </ligand>
</feature>
<feature type="domain" description="PIN" evidence="7">
    <location>
        <begin position="46"/>
        <end position="171"/>
    </location>
</feature>
<keyword evidence="3 6" id="KW-0479">Metal-binding</keyword>
<feature type="binding site" evidence="6">
    <location>
        <position position="146"/>
    </location>
    <ligand>
        <name>Mg(2+)</name>
        <dbReference type="ChEBI" id="CHEBI:18420"/>
    </ligand>
</feature>
<evidence type="ECO:0000256" key="3">
    <source>
        <dbReference type="ARBA" id="ARBA00022723"/>
    </source>
</evidence>
<dbReference type="EMBL" id="WHYR01000008">
    <property type="protein sequence ID" value="MQL51556.1"/>
    <property type="molecule type" value="Genomic_DNA"/>
</dbReference>
<evidence type="ECO:0000256" key="1">
    <source>
        <dbReference type="ARBA" id="ARBA00022649"/>
    </source>
</evidence>
<dbReference type="InterPro" id="IPR044153">
    <property type="entry name" value="PIN_Pae0151-like"/>
</dbReference>
<dbReference type="Pfam" id="PF01850">
    <property type="entry name" value="PIN"/>
    <property type="match status" value="1"/>
</dbReference>
<dbReference type="GO" id="GO:0004540">
    <property type="term" value="F:RNA nuclease activity"/>
    <property type="evidence" value="ECO:0007669"/>
    <property type="project" value="InterPro"/>
</dbReference>
<dbReference type="SUPFAM" id="SSF88723">
    <property type="entry name" value="PIN domain-like"/>
    <property type="match status" value="1"/>
</dbReference>
<dbReference type="EC" id="3.1.-.-" evidence="6"/>
<comment type="caution">
    <text evidence="8">The sequence shown here is derived from an EMBL/GenBank/DDBJ whole genome shotgun (WGS) entry which is preliminary data.</text>
</comment>
<evidence type="ECO:0000256" key="2">
    <source>
        <dbReference type="ARBA" id="ARBA00022722"/>
    </source>
</evidence>
<reference evidence="8 9" key="1">
    <citation type="submission" date="2019-10" db="EMBL/GenBank/DDBJ databases">
        <title>Comparative genomics of sulfur disproportionating microorganisms.</title>
        <authorList>
            <person name="Ward L.M."/>
            <person name="Bertran E."/>
            <person name="Johnston D."/>
        </authorList>
    </citation>
    <scope>NUCLEOTIDE SEQUENCE [LARGE SCALE GENOMIC DNA]</scope>
    <source>
        <strain evidence="8 9">DSM 14055</strain>
    </source>
</reference>
<dbReference type="PANTHER" id="PTHR35901">
    <property type="entry name" value="RIBONUCLEASE VAPC3"/>
    <property type="match status" value="1"/>
</dbReference>
<comment type="function">
    <text evidence="6">Toxic component of a toxin-antitoxin (TA) system. An RNase.</text>
</comment>
<keyword evidence="5 6" id="KW-0460">Magnesium</keyword>
<dbReference type="InterPro" id="IPR002716">
    <property type="entry name" value="PIN_dom"/>
</dbReference>
<evidence type="ECO:0000256" key="5">
    <source>
        <dbReference type="ARBA" id="ARBA00022842"/>
    </source>
</evidence>
<dbReference type="GO" id="GO:0000287">
    <property type="term" value="F:magnesium ion binding"/>
    <property type="evidence" value="ECO:0007669"/>
    <property type="project" value="UniProtKB-UniRule"/>
</dbReference>
<keyword evidence="2 6" id="KW-0540">Nuclease</keyword>
<dbReference type="PANTHER" id="PTHR35901:SF1">
    <property type="entry name" value="EXONUCLEASE VAPC9"/>
    <property type="match status" value="1"/>
</dbReference>
<proteinExistence type="inferred from homology"/>
<comment type="cofactor">
    <cofactor evidence="6">
        <name>Mg(2+)</name>
        <dbReference type="ChEBI" id="CHEBI:18420"/>
    </cofactor>
</comment>
<protein>
    <recommendedName>
        <fullName evidence="6">Ribonuclease VapC</fullName>
        <shortName evidence="6">RNase VapC</shortName>
        <ecNumber evidence="6">3.1.-.-</ecNumber>
    </recommendedName>
    <alternativeName>
        <fullName evidence="6">Toxin VapC</fullName>
    </alternativeName>
</protein>
<evidence type="ECO:0000259" key="7">
    <source>
        <dbReference type="Pfam" id="PF01850"/>
    </source>
</evidence>
<evidence type="ECO:0000313" key="9">
    <source>
        <dbReference type="Proteomes" id="UP000441717"/>
    </source>
</evidence>
<dbReference type="Proteomes" id="UP000441717">
    <property type="component" value="Unassembled WGS sequence"/>
</dbReference>
<sequence>MAITKGFNASVRRKKSLPSGNILPEELPLRKLTGAPGRNWKTVREIVIDASVAVKWYLTAEEGEKQALAILDEYVMGRLSIIAPSLLYYEVANALLVASRRERISEETYRQAVGSLFELAITIQPLEQYWELASKMAVDYQRSIYDAAYLALAASRNVKLVTGDRRLFNAAGAHLPWIVWIEEWQREG</sequence>
<dbReference type="AlphaFoldDB" id="A0A6N7INH8"/>
<keyword evidence="6" id="KW-0800">Toxin</keyword>
<evidence type="ECO:0000256" key="4">
    <source>
        <dbReference type="ARBA" id="ARBA00022801"/>
    </source>
</evidence>
<dbReference type="InterPro" id="IPR029060">
    <property type="entry name" value="PIN-like_dom_sf"/>
</dbReference>
<evidence type="ECO:0000256" key="6">
    <source>
        <dbReference type="HAMAP-Rule" id="MF_00265"/>
    </source>
</evidence>
<name>A0A6N7INH8_9FIRM</name>
<comment type="similarity">
    <text evidence="6">Belongs to the PINc/VapC protein family.</text>
</comment>
<dbReference type="GO" id="GO:0090729">
    <property type="term" value="F:toxin activity"/>
    <property type="evidence" value="ECO:0007669"/>
    <property type="project" value="UniProtKB-KW"/>
</dbReference>
<dbReference type="InterPro" id="IPR022907">
    <property type="entry name" value="VapC_family"/>
</dbReference>
<keyword evidence="9" id="KW-1185">Reference proteome</keyword>
<dbReference type="Gene3D" id="3.40.50.1010">
    <property type="entry name" value="5'-nuclease"/>
    <property type="match status" value="1"/>
</dbReference>
<keyword evidence="1 6" id="KW-1277">Toxin-antitoxin system</keyword>
<dbReference type="GO" id="GO:0016787">
    <property type="term" value="F:hydrolase activity"/>
    <property type="evidence" value="ECO:0007669"/>
    <property type="project" value="UniProtKB-KW"/>
</dbReference>
<evidence type="ECO:0000313" key="8">
    <source>
        <dbReference type="EMBL" id="MQL51556.1"/>
    </source>
</evidence>
<dbReference type="HAMAP" id="MF_00265">
    <property type="entry name" value="VapC_Nob1"/>
    <property type="match status" value="1"/>
</dbReference>
<accession>A0A6N7INH8</accession>
<dbReference type="InterPro" id="IPR051619">
    <property type="entry name" value="TypeII_TA_RNase_PINc/VapC"/>
</dbReference>